<dbReference type="InterPro" id="IPR004107">
    <property type="entry name" value="Integrase_SAM-like_N"/>
</dbReference>
<dbReference type="InterPro" id="IPR013762">
    <property type="entry name" value="Integrase-like_cat_sf"/>
</dbReference>
<keyword evidence="15" id="KW-1185">Reference proteome</keyword>
<dbReference type="Gene3D" id="1.10.443.10">
    <property type="entry name" value="Intergrase catalytic core"/>
    <property type="match status" value="1"/>
</dbReference>
<dbReference type="EMBL" id="MPRL01000046">
    <property type="protein sequence ID" value="OOZ39636.1"/>
    <property type="molecule type" value="Genomic_DNA"/>
</dbReference>
<comment type="subcellular location">
    <subcellularLocation>
        <location evidence="1 11">Cytoplasm</location>
    </subcellularLocation>
</comment>
<dbReference type="HAMAP" id="MF_01808">
    <property type="entry name" value="Recomb_XerC_XerD"/>
    <property type="match status" value="1"/>
</dbReference>
<dbReference type="Gene3D" id="1.10.150.130">
    <property type="match status" value="1"/>
</dbReference>
<evidence type="ECO:0000256" key="1">
    <source>
        <dbReference type="ARBA" id="ARBA00004496"/>
    </source>
</evidence>
<comment type="function">
    <text evidence="11">Site-specific tyrosine recombinase, which acts by catalyzing the cutting and rejoining of the recombining DNA molecules. The XerC-XerD complex is essential to convert dimers of the bacterial chromosome into monomers to permit their segregation at cell division. It also contributes to the segregational stability of plasmids.</text>
</comment>
<dbReference type="InterPro" id="IPR010998">
    <property type="entry name" value="Integrase_recombinase_N"/>
</dbReference>
<dbReference type="Proteomes" id="UP000191110">
    <property type="component" value="Unassembled WGS sequence"/>
</dbReference>
<dbReference type="SUPFAM" id="SSF56349">
    <property type="entry name" value="DNA breaking-rejoining enzymes"/>
    <property type="match status" value="1"/>
</dbReference>
<dbReference type="GO" id="GO:0003677">
    <property type="term" value="F:DNA binding"/>
    <property type="evidence" value="ECO:0007669"/>
    <property type="project" value="UniProtKB-UniRule"/>
</dbReference>
<dbReference type="GO" id="GO:0007059">
    <property type="term" value="P:chromosome segregation"/>
    <property type="evidence" value="ECO:0007669"/>
    <property type="project" value="UniProtKB-UniRule"/>
</dbReference>
<dbReference type="PANTHER" id="PTHR30349:SF81">
    <property type="entry name" value="TYROSINE RECOMBINASE XERC"/>
    <property type="match status" value="1"/>
</dbReference>
<keyword evidence="6 11" id="KW-0159">Chromosome partition</keyword>
<feature type="domain" description="Tyr recombinase" evidence="12">
    <location>
        <begin position="112"/>
        <end position="292"/>
    </location>
</feature>
<keyword evidence="4 11" id="KW-0963">Cytoplasm</keyword>
<keyword evidence="7 11" id="KW-0229">DNA integration</keyword>
<evidence type="ECO:0000256" key="5">
    <source>
        <dbReference type="ARBA" id="ARBA00022618"/>
    </source>
</evidence>
<evidence type="ECO:0000256" key="4">
    <source>
        <dbReference type="ARBA" id="ARBA00022490"/>
    </source>
</evidence>
<feature type="active site" evidence="11">
    <location>
        <position position="151"/>
    </location>
</feature>
<keyword evidence="10 11" id="KW-0131">Cell cycle</keyword>
<dbReference type="PROSITE" id="PS51898">
    <property type="entry name" value="TYR_RECOMBINASE"/>
    <property type="match status" value="1"/>
</dbReference>
<dbReference type="PANTHER" id="PTHR30349">
    <property type="entry name" value="PHAGE INTEGRASE-RELATED"/>
    <property type="match status" value="1"/>
</dbReference>
<dbReference type="GO" id="GO:0009037">
    <property type="term" value="F:tyrosine-based site-specific recombinase activity"/>
    <property type="evidence" value="ECO:0007669"/>
    <property type="project" value="UniProtKB-UniRule"/>
</dbReference>
<feature type="active site" evidence="11">
    <location>
        <position position="175"/>
    </location>
</feature>
<evidence type="ECO:0000256" key="8">
    <source>
        <dbReference type="ARBA" id="ARBA00023125"/>
    </source>
</evidence>
<feature type="active site" evidence="11">
    <location>
        <position position="244"/>
    </location>
</feature>
<protein>
    <recommendedName>
        <fullName evidence="3 11">Tyrosine recombinase XerC</fullName>
    </recommendedName>
</protein>
<evidence type="ECO:0000313" key="15">
    <source>
        <dbReference type="Proteomes" id="UP000191110"/>
    </source>
</evidence>
<sequence length="302" mass="34462">MVMQAAEAEWLERFLEHLQSERRLSAHTSNNYQRDLQNFLNFCNEREFEQWSSLLEADIRNYIASRHRKGLAGSSLSRELSALRSFYNYLLREEVVTLNPAQGVRAPKTPRKLPKTLDVDQTARLLQIDDDDPLAVRDAALMELIYSSGLRLAEVVGLDLGSLDLRDATVKVVGKGSKERMVPVGRLALQAVEKWLKVRGSLAKVEETALFVSKRGSRISDRSVQKRLKEWAVKQGLDSSLHPHMLRHSFASHMLESSSDLRAVQELLGHADISTTQIYTHLDFQHLAKVYDKAHPRARKRR</sequence>
<organism evidence="14 15">
    <name type="scientific">Solemya pervernicosa gill symbiont</name>
    <dbReference type="NCBI Taxonomy" id="642797"/>
    <lineage>
        <taxon>Bacteria</taxon>
        <taxon>Pseudomonadati</taxon>
        <taxon>Pseudomonadota</taxon>
        <taxon>Gammaproteobacteria</taxon>
        <taxon>sulfur-oxidizing symbionts</taxon>
    </lineage>
</organism>
<dbReference type="GO" id="GO:0005737">
    <property type="term" value="C:cytoplasm"/>
    <property type="evidence" value="ECO:0007669"/>
    <property type="project" value="UniProtKB-SubCell"/>
</dbReference>
<dbReference type="InterPro" id="IPR011931">
    <property type="entry name" value="Recomb_XerC"/>
</dbReference>
<name>A0A1T2L3X2_9GAMM</name>
<accession>A0A1T2L3X2</accession>
<gene>
    <name evidence="11" type="primary">xerC</name>
    <name evidence="14" type="ORF">BOW53_10865</name>
</gene>
<dbReference type="InterPro" id="IPR044068">
    <property type="entry name" value="CB"/>
</dbReference>
<dbReference type="NCBIfam" id="NF040815">
    <property type="entry name" value="recomb_XerA_Arch"/>
    <property type="match status" value="1"/>
</dbReference>
<evidence type="ECO:0000256" key="6">
    <source>
        <dbReference type="ARBA" id="ARBA00022829"/>
    </source>
</evidence>
<dbReference type="Pfam" id="PF02899">
    <property type="entry name" value="Phage_int_SAM_1"/>
    <property type="match status" value="1"/>
</dbReference>
<evidence type="ECO:0000256" key="9">
    <source>
        <dbReference type="ARBA" id="ARBA00023172"/>
    </source>
</evidence>
<dbReference type="GO" id="GO:0051301">
    <property type="term" value="P:cell division"/>
    <property type="evidence" value="ECO:0007669"/>
    <property type="project" value="UniProtKB-UniRule"/>
</dbReference>
<evidence type="ECO:0000259" key="12">
    <source>
        <dbReference type="PROSITE" id="PS51898"/>
    </source>
</evidence>
<evidence type="ECO:0000256" key="10">
    <source>
        <dbReference type="ARBA" id="ARBA00023306"/>
    </source>
</evidence>
<evidence type="ECO:0000256" key="11">
    <source>
        <dbReference type="HAMAP-Rule" id="MF_01808"/>
    </source>
</evidence>
<evidence type="ECO:0000256" key="2">
    <source>
        <dbReference type="ARBA" id="ARBA00006657"/>
    </source>
</evidence>
<dbReference type="OrthoDB" id="9801717at2"/>
<comment type="similarity">
    <text evidence="2 11">Belongs to the 'phage' integrase family. XerC subfamily.</text>
</comment>
<dbReference type="InterPro" id="IPR002104">
    <property type="entry name" value="Integrase_catalytic"/>
</dbReference>
<evidence type="ECO:0000259" key="13">
    <source>
        <dbReference type="PROSITE" id="PS51900"/>
    </source>
</evidence>
<dbReference type="NCBIfam" id="TIGR02224">
    <property type="entry name" value="recomb_XerC"/>
    <property type="match status" value="1"/>
</dbReference>
<dbReference type="CDD" id="cd00798">
    <property type="entry name" value="INT_XerDC_C"/>
    <property type="match status" value="1"/>
</dbReference>
<dbReference type="NCBIfam" id="NF001399">
    <property type="entry name" value="PRK00283.1"/>
    <property type="match status" value="1"/>
</dbReference>
<dbReference type="InterPro" id="IPR050090">
    <property type="entry name" value="Tyrosine_recombinase_XerCD"/>
</dbReference>
<keyword evidence="9 11" id="KW-0233">DNA recombination</keyword>
<evidence type="ECO:0000256" key="3">
    <source>
        <dbReference type="ARBA" id="ARBA00015804"/>
    </source>
</evidence>
<evidence type="ECO:0000256" key="7">
    <source>
        <dbReference type="ARBA" id="ARBA00022908"/>
    </source>
</evidence>
<feature type="active site" evidence="11">
    <location>
        <position position="247"/>
    </location>
</feature>
<reference evidence="14 15" key="1">
    <citation type="submission" date="2016-11" db="EMBL/GenBank/DDBJ databases">
        <title>Mixed transmission modes and dynamic genome evolution in an obligate animal-bacterial symbiosis.</title>
        <authorList>
            <person name="Russell S.L."/>
            <person name="Corbett-Detig R.B."/>
            <person name="Cavanaugh C.M."/>
        </authorList>
    </citation>
    <scope>NUCLEOTIDE SEQUENCE [LARGE SCALE GENOMIC DNA]</scope>
    <source>
        <strain evidence="14">Sveles-Q1</strain>
    </source>
</reference>
<comment type="subunit">
    <text evidence="11">Forms a cyclic heterotetrameric complex composed of two molecules of XerC and two molecules of XerD.</text>
</comment>
<dbReference type="InterPro" id="IPR011010">
    <property type="entry name" value="DNA_brk_join_enz"/>
</dbReference>
<feature type="domain" description="Core-binding (CB)" evidence="13">
    <location>
        <begin position="5"/>
        <end position="91"/>
    </location>
</feature>
<feature type="active site" evidence="11">
    <location>
        <position position="270"/>
    </location>
</feature>
<keyword evidence="8 11" id="KW-0238">DNA-binding</keyword>
<dbReference type="Pfam" id="PF00589">
    <property type="entry name" value="Phage_integrase"/>
    <property type="match status" value="1"/>
</dbReference>
<dbReference type="PROSITE" id="PS51900">
    <property type="entry name" value="CB"/>
    <property type="match status" value="1"/>
</dbReference>
<proteinExistence type="inferred from homology"/>
<dbReference type="AlphaFoldDB" id="A0A1T2L3X2"/>
<dbReference type="InterPro" id="IPR023009">
    <property type="entry name" value="Tyrosine_recombinase_XerC/XerD"/>
</dbReference>
<dbReference type="GO" id="GO:0006313">
    <property type="term" value="P:DNA transposition"/>
    <property type="evidence" value="ECO:0007669"/>
    <property type="project" value="UniProtKB-UniRule"/>
</dbReference>
<comment type="caution">
    <text evidence="14">The sequence shown here is derived from an EMBL/GenBank/DDBJ whole genome shotgun (WGS) entry which is preliminary data.</text>
</comment>
<feature type="active site" description="O-(3'-phospho-DNA)-tyrosine intermediate" evidence="11">
    <location>
        <position position="279"/>
    </location>
</feature>
<keyword evidence="5 11" id="KW-0132">Cell division</keyword>
<evidence type="ECO:0000313" key="14">
    <source>
        <dbReference type="EMBL" id="OOZ39636.1"/>
    </source>
</evidence>